<protein>
    <recommendedName>
        <fullName evidence="2">ABC transporter substrate-binding protein</fullName>
    </recommendedName>
</protein>
<evidence type="ECO:0008006" key="2">
    <source>
        <dbReference type="Google" id="ProtNLM"/>
    </source>
</evidence>
<evidence type="ECO:0000313" key="1">
    <source>
        <dbReference type="EMBL" id="SVD81390.1"/>
    </source>
</evidence>
<dbReference type="InterPro" id="IPR008869">
    <property type="entry name" value="MlaC/ttg2D"/>
</dbReference>
<dbReference type="Gene3D" id="3.10.450.710">
    <property type="entry name" value="Tgt2/MlaC"/>
    <property type="match status" value="1"/>
</dbReference>
<feature type="non-terminal residue" evidence="1">
    <location>
        <position position="1"/>
    </location>
</feature>
<dbReference type="AlphaFoldDB" id="A0A382YE81"/>
<sequence length="191" mass="21431">GPGEAAASPAVGSATAFLEAHDARVRAVVLRQPADSLTAAEREQVRVLINDAFDFRELARQSLGDVWEARTEVERDEFVDVYRGIIERSNLDMFIRHHRDGGVSYTAEEIADDGRAVVLAEVPLKKEKKIISYSLHRPGSDQEWRIYDLAVDGAGTVAGNRRAWTRYISRHSYEKLLKSLRKKLARLEEAG</sequence>
<gene>
    <name evidence="1" type="ORF">METZ01_LOCUS434244</name>
</gene>
<dbReference type="Pfam" id="PF05494">
    <property type="entry name" value="MlaC"/>
    <property type="match status" value="1"/>
</dbReference>
<dbReference type="EMBL" id="UINC01174992">
    <property type="protein sequence ID" value="SVD81390.1"/>
    <property type="molecule type" value="Genomic_DNA"/>
</dbReference>
<dbReference type="PANTHER" id="PTHR36573:SF1">
    <property type="entry name" value="INTERMEMBRANE PHOSPHOLIPID TRANSPORT SYSTEM BINDING PROTEIN MLAC"/>
    <property type="match status" value="1"/>
</dbReference>
<dbReference type="PANTHER" id="PTHR36573">
    <property type="entry name" value="INTERMEMBRANE PHOSPHOLIPID TRANSPORT SYSTEM BINDING PROTEIN MLAC"/>
    <property type="match status" value="1"/>
</dbReference>
<proteinExistence type="predicted"/>
<reference evidence="1" key="1">
    <citation type="submission" date="2018-05" db="EMBL/GenBank/DDBJ databases">
        <authorList>
            <person name="Lanie J.A."/>
            <person name="Ng W.-L."/>
            <person name="Kazmierczak K.M."/>
            <person name="Andrzejewski T.M."/>
            <person name="Davidsen T.M."/>
            <person name="Wayne K.J."/>
            <person name="Tettelin H."/>
            <person name="Glass J.I."/>
            <person name="Rusch D."/>
            <person name="Podicherti R."/>
            <person name="Tsui H.-C.T."/>
            <person name="Winkler M.E."/>
        </authorList>
    </citation>
    <scope>NUCLEOTIDE SEQUENCE</scope>
</reference>
<name>A0A382YE81_9ZZZZ</name>
<dbReference type="InterPro" id="IPR042245">
    <property type="entry name" value="Tgt2/MlaC_sf"/>
</dbReference>
<accession>A0A382YE81</accession>
<organism evidence="1">
    <name type="scientific">marine metagenome</name>
    <dbReference type="NCBI Taxonomy" id="408172"/>
    <lineage>
        <taxon>unclassified sequences</taxon>
        <taxon>metagenomes</taxon>
        <taxon>ecological metagenomes</taxon>
    </lineage>
</organism>